<evidence type="ECO:0000313" key="5">
    <source>
        <dbReference type="EMBL" id="VTQ94691.1"/>
    </source>
</evidence>
<dbReference type="InterPro" id="IPR027417">
    <property type="entry name" value="P-loop_NTPase"/>
</dbReference>
<dbReference type="EMBL" id="LR590481">
    <property type="protein sequence ID" value="VTQ94691.1"/>
    <property type="molecule type" value="Genomic_DNA"/>
</dbReference>
<organism evidence="5 6">
    <name type="scientific">Hathewaya histolytica</name>
    <name type="common">Clostridium histolyticum</name>
    <dbReference type="NCBI Taxonomy" id="1498"/>
    <lineage>
        <taxon>Bacteria</taxon>
        <taxon>Bacillati</taxon>
        <taxon>Bacillota</taxon>
        <taxon>Clostridia</taxon>
        <taxon>Eubacteriales</taxon>
        <taxon>Clostridiaceae</taxon>
        <taxon>Hathewaya</taxon>
    </lineage>
</organism>
<dbReference type="KEGG" id="hhw:NCTC503_02368"/>
<sequence length="1174" mass="136994">MKPIRLEIKGLNSFIENQVVDFEKLTSKGLFGIFGPTGSGKSTILDAITLALYGKISRNSTNYINTNCDELIVGYEFEILRDGERKNYIAERCIKRDKHGSIKTKYARLVENKVNVIAEGPMEVNNTSLQIIGLNCDDFTRSVVLPQGKFSEFLSLKGKDRRNMLERIFALEKYGNNLYRKVASINKKYVDEKNVLIGKLKKYEDLTYEMYKEKNNEVKILNEKEELLKRKKEEVDKEYIELKELGELTEEIYSYKNRETILNEKQKVIDTDKVRLEKGKSSLKIKPFIEELELNKSNLENEEKYLLDINRKLDENKFTLKEIEDEFKKVDQEKTYRLPSLIGDKENVSRALELYKRCNSIKEEREKLVEQYKILRGESNTKENERKEIVLEIGNFEEQEQILNKKIRELEYGEEEKDLLEEAVMIYREVQSKHELLKEKEEKEKEKKKNIESLKKDYEICLKSKKEILDKIDIEEEKKTDLTKNFPGHNNLLLSFKDEIGVLTEKVKNKEVLEEKIENLGLIIKEKSLRKVNLEEEVDNLQNKYKLLEEKYKAEEEIYEKLKIDNLSYIIRKELNDGDTCPVCGSIHYKNEVEEIDSGELEGIKYNLDNIRTSKEEVKEKLNSAKNNLIIIKREEEDLVKEINSYKEDSLGIGDLKTLKVDLENKNLLFNKTQLDIENFEKEKNNLELNLLDLNKQKDKIFSSEAMLGERLNGEEKALTSLLDEIKVLKDALDNFIQKLEGIKREINVQNVEGKWIEIKENEKQIKRYREQVSLDIENKKKLLLVKENLTKEIGDLQSEMKSIEEVGKEKKSNIDVFEKEISGITKGEAPEKVLRIILDEIDRINTSYDKYKKEIETVKDRVKGLEDEFIKKNQIKEDLEKRCVKIEEQLNNLFKENDFINIKHCLESYISKEKLEDIENEIKSYEDEKSILLGNIKRVEDRLKGRYVEKEKIKEVKDKKETIETSLMETVREKATLEKHIMDIKKDLDELKVLRNEEKTLDHKLSLLDDIMKLFKGNKFVEFVAMNRLKYIAFEASKRLKDITCNRYALEIDGEGNFTIRDDMNGGVVRDCTTLSGGETFLTSLALALSLSSQIQLKGSSPLEFFFLDEGFGTLDSNLLEVVISSLEKLHNNKMSVGIISHVDELKGRVPIKLIVNPNKFGEGGTKVKIELS</sequence>
<dbReference type="Pfam" id="PF13558">
    <property type="entry name" value="SbcC_Walker_B"/>
    <property type="match status" value="1"/>
</dbReference>
<evidence type="ECO:0000313" key="6">
    <source>
        <dbReference type="Proteomes" id="UP000308489"/>
    </source>
</evidence>
<comment type="similarity">
    <text evidence="1">Belongs to the SMC family. SbcC subfamily.</text>
</comment>
<feature type="coiled-coil region" evidence="4">
    <location>
        <begin position="780"/>
        <end position="807"/>
    </location>
</feature>
<keyword evidence="6" id="KW-1185">Reference proteome</keyword>
<comment type="subunit">
    <text evidence="2">Heterodimer of SbcC and SbcD.</text>
</comment>
<dbReference type="GO" id="GO:0016887">
    <property type="term" value="F:ATP hydrolysis activity"/>
    <property type="evidence" value="ECO:0007669"/>
    <property type="project" value="InterPro"/>
</dbReference>
<dbReference type="GO" id="GO:0006302">
    <property type="term" value="P:double-strand break repair"/>
    <property type="evidence" value="ECO:0007669"/>
    <property type="project" value="InterPro"/>
</dbReference>
<protein>
    <recommendedName>
        <fullName evidence="3">Nuclease SbcCD subunit C</fullName>
    </recommendedName>
</protein>
<evidence type="ECO:0000256" key="3">
    <source>
        <dbReference type="ARBA" id="ARBA00013368"/>
    </source>
</evidence>
<dbReference type="Gene3D" id="3.40.50.300">
    <property type="entry name" value="P-loop containing nucleotide triphosphate hydrolases"/>
    <property type="match status" value="2"/>
</dbReference>
<feature type="coiled-coil region" evidence="4">
    <location>
        <begin position="608"/>
        <end position="746"/>
    </location>
</feature>
<feature type="coiled-coil region" evidence="4">
    <location>
        <begin position="842"/>
        <end position="998"/>
    </location>
</feature>
<keyword evidence="5" id="KW-0378">Hydrolase</keyword>
<keyword evidence="5" id="KW-0540">Nuclease</keyword>
<dbReference type="PANTHER" id="PTHR32114:SF2">
    <property type="entry name" value="ABC TRANSPORTER ABCH.3"/>
    <property type="match status" value="1"/>
</dbReference>
<dbReference type="GO" id="GO:0004527">
    <property type="term" value="F:exonuclease activity"/>
    <property type="evidence" value="ECO:0007669"/>
    <property type="project" value="UniProtKB-KW"/>
</dbReference>
<gene>
    <name evidence="5" type="primary">sbcC</name>
    <name evidence="5" type="ORF">NCTC503_02368</name>
</gene>
<proteinExistence type="inferred from homology"/>
<evidence type="ECO:0000256" key="1">
    <source>
        <dbReference type="ARBA" id="ARBA00006930"/>
    </source>
</evidence>
<dbReference type="Pfam" id="PF13555">
    <property type="entry name" value="AAA_29"/>
    <property type="match status" value="1"/>
</dbReference>
<feature type="coiled-coil region" evidence="4">
    <location>
        <begin position="524"/>
        <end position="565"/>
    </location>
</feature>
<dbReference type="AlphaFoldDB" id="A0A4U9RSR9"/>
<feature type="coiled-coil region" evidence="4">
    <location>
        <begin position="211"/>
        <end position="248"/>
    </location>
</feature>
<dbReference type="RefSeq" id="WP_138210902.1">
    <property type="nucleotide sequence ID" value="NZ_CBCRUQ010000002.1"/>
</dbReference>
<feature type="coiled-coil region" evidence="4">
    <location>
        <begin position="351"/>
        <end position="485"/>
    </location>
</feature>
<reference evidence="5 6" key="1">
    <citation type="submission" date="2019-05" db="EMBL/GenBank/DDBJ databases">
        <authorList>
            <consortium name="Pathogen Informatics"/>
        </authorList>
    </citation>
    <scope>NUCLEOTIDE SEQUENCE [LARGE SCALE GENOMIC DNA]</scope>
    <source>
        <strain evidence="5 6">NCTC503</strain>
    </source>
</reference>
<keyword evidence="4" id="KW-0175">Coiled coil</keyword>
<dbReference type="OrthoDB" id="9795626at2"/>
<dbReference type="PANTHER" id="PTHR32114">
    <property type="entry name" value="ABC TRANSPORTER ABCH.3"/>
    <property type="match status" value="1"/>
</dbReference>
<dbReference type="SUPFAM" id="SSF52540">
    <property type="entry name" value="P-loop containing nucleoside triphosphate hydrolases"/>
    <property type="match status" value="2"/>
</dbReference>
<evidence type="ECO:0000256" key="4">
    <source>
        <dbReference type="SAM" id="Coils"/>
    </source>
</evidence>
<accession>A0A4U9RSR9</accession>
<name>A0A4U9RSR9_HATHI</name>
<evidence type="ECO:0000256" key="2">
    <source>
        <dbReference type="ARBA" id="ARBA00011322"/>
    </source>
</evidence>
<dbReference type="Proteomes" id="UP000308489">
    <property type="component" value="Chromosome 1"/>
</dbReference>
<keyword evidence="5" id="KW-0269">Exonuclease</keyword>